<dbReference type="InterPro" id="IPR017871">
    <property type="entry name" value="ABC_transporter-like_CS"/>
</dbReference>
<keyword evidence="4" id="KW-0547">Nucleotide-binding</keyword>
<dbReference type="SUPFAM" id="SSF52540">
    <property type="entry name" value="P-loop containing nucleoside triphosphate hydrolases"/>
    <property type="match status" value="1"/>
</dbReference>
<dbReference type="PROSITE" id="PS51257">
    <property type="entry name" value="PROKAR_LIPOPROTEIN"/>
    <property type="match status" value="1"/>
</dbReference>
<feature type="domain" description="ABC transmembrane type-1" evidence="10">
    <location>
        <begin position="24"/>
        <end position="304"/>
    </location>
</feature>
<dbReference type="PANTHER" id="PTHR43394">
    <property type="entry name" value="ATP-DEPENDENT PERMEASE MDL1, MITOCHONDRIAL"/>
    <property type="match status" value="1"/>
</dbReference>
<dbReference type="KEGG" id="pbj:VN24_19040"/>
<gene>
    <name evidence="11" type="ORF">VN24_19040</name>
</gene>
<dbReference type="HOGENOM" id="CLU_000604_84_3_9"/>
<feature type="transmembrane region" description="Helical" evidence="8">
    <location>
        <begin position="20"/>
        <end position="43"/>
    </location>
</feature>
<keyword evidence="3 8" id="KW-0812">Transmembrane</keyword>
<dbReference type="InterPro" id="IPR003439">
    <property type="entry name" value="ABC_transporter-like_ATP-bd"/>
</dbReference>
<dbReference type="PROSITE" id="PS50929">
    <property type="entry name" value="ABC_TM1F"/>
    <property type="match status" value="1"/>
</dbReference>
<dbReference type="RefSeq" id="WP_045671701.1">
    <property type="nucleotide sequence ID" value="NZ_CP011058.1"/>
</dbReference>
<dbReference type="Pfam" id="PF00005">
    <property type="entry name" value="ABC_tran"/>
    <property type="match status" value="1"/>
</dbReference>
<evidence type="ECO:0000256" key="4">
    <source>
        <dbReference type="ARBA" id="ARBA00022741"/>
    </source>
</evidence>
<dbReference type="CDD" id="cd07346">
    <property type="entry name" value="ABC_6TM_exporters"/>
    <property type="match status" value="1"/>
</dbReference>
<dbReference type="Pfam" id="PF00664">
    <property type="entry name" value="ABC_membrane"/>
    <property type="match status" value="1"/>
</dbReference>
<dbReference type="GO" id="GO:0005524">
    <property type="term" value="F:ATP binding"/>
    <property type="evidence" value="ECO:0007669"/>
    <property type="project" value="UniProtKB-KW"/>
</dbReference>
<protein>
    <recommendedName>
        <fullName evidence="13">ABC transporter ATP-binding protein</fullName>
    </recommendedName>
</protein>
<proteinExistence type="predicted"/>
<feature type="transmembrane region" description="Helical" evidence="8">
    <location>
        <begin position="63"/>
        <end position="84"/>
    </location>
</feature>
<keyword evidence="2" id="KW-0813">Transport</keyword>
<evidence type="ECO:0000256" key="1">
    <source>
        <dbReference type="ARBA" id="ARBA00004651"/>
    </source>
</evidence>
<keyword evidence="6 8" id="KW-1133">Transmembrane helix</keyword>
<dbReference type="PANTHER" id="PTHR43394:SF1">
    <property type="entry name" value="ATP-BINDING CASSETTE SUB-FAMILY B MEMBER 10, MITOCHONDRIAL"/>
    <property type="match status" value="1"/>
</dbReference>
<dbReference type="PROSITE" id="PS00211">
    <property type="entry name" value="ABC_TRANSPORTER_1"/>
    <property type="match status" value="1"/>
</dbReference>
<evidence type="ECO:0000313" key="12">
    <source>
        <dbReference type="Proteomes" id="UP000032633"/>
    </source>
</evidence>
<dbReference type="PROSITE" id="PS50893">
    <property type="entry name" value="ABC_TRANSPORTER_2"/>
    <property type="match status" value="1"/>
</dbReference>
<dbReference type="Gene3D" id="3.40.50.300">
    <property type="entry name" value="P-loop containing nucleotide triphosphate hydrolases"/>
    <property type="match status" value="1"/>
</dbReference>
<dbReference type="InterPro" id="IPR011527">
    <property type="entry name" value="ABC1_TM_dom"/>
</dbReference>
<dbReference type="GO" id="GO:0016887">
    <property type="term" value="F:ATP hydrolysis activity"/>
    <property type="evidence" value="ECO:0007669"/>
    <property type="project" value="InterPro"/>
</dbReference>
<evidence type="ECO:0000256" key="3">
    <source>
        <dbReference type="ARBA" id="ARBA00022692"/>
    </source>
</evidence>
<dbReference type="InterPro" id="IPR027417">
    <property type="entry name" value="P-loop_NTPase"/>
</dbReference>
<evidence type="ECO:0000313" key="11">
    <source>
        <dbReference type="EMBL" id="AJY76273.1"/>
    </source>
</evidence>
<dbReference type="FunFam" id="3.40.50.300:FF:000287">
    <property type="entry name" value="Multidrug ABC transporter ATP-binding protein"/>
    <property type="match status" value="1"/>
</dbReference>
<dbReference type="Gene3D" id="1.20.1560.10">
    <property type="entry name" value="ABC transporter type 1, transmembrane domain"/>
    <property type="match status" value="1"/>
</dbReference>
<evidence type="ECO:0000256" key="2">
    <source>
        <dbReference type="ARBA" id="ARBA00022448"/>
    </source>
</evidence>
<evidence type="ECO:0008006" key="13">
    <source>
        <dbReference type="Google" id="ProtNLM"/>
    </source>
</evidence>
<evidence type="ECO:0000256" key="7">
    <source>
        <dbReference type="ARBA" id="ARBA00023136"/>
    </source>
</evidence>
<feature type="domain" description="ABC transporter" evidence="9">
    <location>
        <begin position="342"/>
        <end position="576"/>
    </location>
</feature>
<accession>A0A0D5NMX4</accession>
<keyword evidence="12" id="KW-1185">Reference proteome</keyword>
<reference evidence="12" key="2">
    <citation type="submission" date="2015-03" db="EMBL/GenBank/DDBJ databases">
        <title>Genome sequence of Paenibacillus beijingensis strain DSM 24997T.</title>
        <authorList>
            <person name="Kwak Y."/>
            <person name="Shin J.-H."/>
        </authorList>
    </citation>
    <scope>NUCLEOTIDE SEQUENCE [LARGE SCALE GENOMIC DNA]</scope>
    <source>
        <strain evidence="12">DSM 24997</strain>
    </source>
</reference>
<comment type="subcellular location">
    <subcellularLocation>
        <location evidence="1">Cell membrane</location>
        <topology evidence="1">Multi-pass membrane protein</topology>
    </subcellularLocation>
</comment>
<evidence type="ECO:0000256" key="8">
    <source>
        <dbReference type="SAM" id="Phobius"/>
    </source>
</evidence>
<reference evidence="11 12" key="1">
    <citation type="journal article" date="2015" name="J. Biotechnol.">
        <title>Complete genome sequence of Paenibacillus beijingensis 7188(T) (=DSM 24997(T)), a novel rhizobacterium from jujube garden soil.</title>
        <authorList>
            <person name="Kwak Y."/>
            <person name="Shin J.H."/>
        </authorList>
    </citation>
    <scope>NUCLEOTIDE SEQUENCE [LARGE SCALE GENOMIC DNA]</scope>
    <source>
        <strain evidence="11 12">DSM 24997</strain>
    </source>
</reference>
<organism evidence="11 12">
    <name type="scientific">Paenibacillus beijingensis</name>
    <dbReference type="NCBI Taxonomy" id="1126833"/>
    <lineage>
        <taxon>Bacteria</taxon>
        <taxon>Bacillati</taxon>
        <taxon>Bacillota</taxon>
        <taxon>Bacilli</taxon>
        <taxon>Bacillales</taxon>
        <taxon>Paenibacillaceae</taxon>
        <taxon>Paenibacillus</taxon>
    </lineage>
</organism>
<dbReference type="InterPro" id="IPR039421">
    <property type="entry name" value="Type_1_exporter"/>
</dbReference>
<dbReference type="PATRIC" id="fig|1126833.4.peg.4192"/>
<dbReference type="SUPFAM" id="SSF90123">
    <property type="entry name" value="ABC transporter transmembrane region"/>
    <property type="match status" value="1"/>
</dbReference>
<dbReference type="STRING" id="1126833.VN24_19040"/>
<keyword evidence="5" id="KW-0067">ATP-binding</keyword>
<evidence type="ECO:0000259" key="9">
    <source>
        <dbReference type="PROSITE" id="PS50893"/>
    </source>
</evidence>
<dbReference type="InterPro" id="IPR003593">
    <property type="entry name" value="AAA+_ATPase"/>
</dbReference>
<feature type="transmembrane region" description="Helical" evidence="8">
    <location>
        <begin position="164"/>
        <end position="181"/>
    </location>
</feature>
<dbReference type="EMBL" id="CP011058">
    <property type="protein sequence ID" value="AJY76273.1"/>
    <property type="molecule type" value="Genomic_DNA"/>
</dbReference>
<name>A0A0D5NMX4_9BACL</name>
<dbReference type="SMART" id="SM00382">
    <property type="entry name" value="AAA"/>
    <property type="match status" value="1"/>
</dbReference>
<dbReference type="AlphaFoldDB" id="A0A0D5NMX4"/>
<evidence type="ECO:0000256" key="6">
    <source>
        <dbReference type="ARBA" id="ARBA00022989"/>
    </source>
</evidence>
<feature type="transmembrane region" description="Helical" evidence="8">
    <location>
        <begin position="249"/>
        <end position="270"/>
    </location>
</feature>
<dbReference type="GO" id="GO:0005886">
    <property type="term" value="C:plasma membrane"/>
    <property type="evidence" value="ECO:0007669"/>
    <property type="project" value="UniProtKB-SubCell"/>
</dbReference>
<evidence type="ECO:0000259" key="10">
    <source>
        <dbReference type="PROSITE" id="PS50929"/>
    </source>
</evidence>
<sequence>MIKLQKEYIYLLNYIKPKLFTYSLGLLGSCFITASLIIMQAFAWKDMFNAAVNLNNDLLYRSIIIFFIPVVLLVCISPFFVYLYSSAVKKVMFGIRRSLFDKILKLPSKYHDTHHSGEIYSVMTNDITLIESAYLVHIRIILYQFILIIASLFSMLLIDWKMAIPLFLVCISFAFVTSKFSKSLGSISKKIQNQKSKETQNLIDILGGIHVIRIFNLNKTIGGKYKTKNKRLTRLGIFLGHKQGQLEGITFLAGFLNHGGIYVLGAFMIMNGLTELGTLTALVSLQINVSFAFLQIGSNLSQLQISIVGINRLNELKKKTEEQQNYNYSNNLIKNNKKLIGIEFNKVTFSYKSDEEILKNLSFFVEKGSKVAFVGSSGSGKSTIAKLIMGLYPIEGGEIYVDGIPVRALLLDDLRSLIAYVPQEVILFDGTVEENIRFGNSNATNEEVITAAIAANAHNFISDLKDGYQTHIGETGRGLSGGEKQRIAIARAILKNAPILIFDEATSSLDTKTEELVQDALNKLIKDRTTLIITHRLSTIQNADRIYVMDKGAIVENGTHEELLSKNSKYKSLVQTLS</sequence>
<feature type="transmembrane region" description="Helical" evidence="8">
    <location>
        <begin position="140"/>
        <end position="158"/>
    </location>
</feature>
<dbReference type="OrthoDB" id="9770415at2"/>
<evidence type="ECO:0000256" key="5">
    <source>
        <dbReference type="ARBA" id="ARBA00022840"/>
    </source>
</evidence>
<dbReference type="Proteomes" id="UP000032633">
    <property type="component" value="Chromosome"/>
</dbReference>
<dbReference type="GO" id="GO:0015421">
    <property type="term" value="F:ABC-type oligopeptide transporter activity"/>
    <property type="evidence" value="ECO:0007669"/>
    <property type="project" value="TreeGrafter"/>
</dbReference>
<keyword evidence="7 8" id="KW-0472">Membrane</keyword>
<dbReference type="InterPro" id="IPR036640">
    <property type="entry name" value="ABC1_TM_sf"/>
</dbReference>